<protein>
    <submittedName>
        <fullName evidence="9">Type III effector</fullName>
    </submittedName>
</protein>
<comment type="similarity">
    <text evidence="1">Belongs to the four-carbon acid sugar kinase family.</text>
</comment>
<keyword evidence="10" id="KW-1185">Reference proteome</keyword>
<dbReference type="InterPro" id="IPR010737">
    <property type="entry name" value="4-carb_acid_sugar_kinase_N"/>
</dbReference>
<evidence type="ECO:0000313" key="9">
    <source>
        <dbReference type="EMBL" id="OUM74646.1"/>
    </source>
</evidence>
<evidence type="ECO:0000256" key="2">
    <source>
        <dbReference type="ARBA" id="ARBA00022679"/>
    </source>
</evidence>
<feature type="domain" description="Four-carbon acid sugar kinase nucleotide binding" evidence="8">
    <location>
        <begin position="245"/>
        <end position="393"/>
    </location>
</feature>
<evidence type="ECO:0000259" key="8">
    <source>
        <dbReference type="Pfam" id="PF17042"/>
    </source>
</evidence>
<dbReference type="GO" id="GO:0016301">
    <property type="term" value="F:kinase activity"/>
    <property type="evidence" value="ECO:0007669"/>
    <property type="project" value="UniProtKB-KW"/>
</dbReference>
<reference evidence="9 10" key="1">
    <citation type="journal article" date="2017" name="Syst. Appl. Microbiol.">
        <title>Pseudomonas caspiana sp. nov., a citrus pathogen in the Pseudomonas syringae phylogenetic group.</title>
        <authorList>
            <person name="Busquets A."/>
            <person name="Gomila M."/>
            <person name="Beiki F."/>
            <person name="Mulet M."/>
            <person name="Rahimian H."/>
            <person name="Garcia-Valdes E."/>
            <person name="Lalucat J."/>
        </authorList>
    </citation>
    <scope>NUCLEOTIDE SEQUENCE [LARGE SCALE GENOMIC DNA]</scope>
    <source>
        <strain evidence="9 10">FBF102</strain>
    </source>
</reference>
<dbReference type="SUPFAM" id="SSF142764">
    <property type="entry name" value="YgbK-like"/>
    <property type="match status" value="1"/>
</dbReference>
<evidence type="ECO:0000256" key="3">
    <source>
        <dbReference type="ARBA" id="ARBA00022741"/>
    </source>
</evidence>
<feature type="domain" description="Four-carbon acid sugar kinase N-terminal" evidence="7">
    <location>
        <begin position="9"/>
        <end position="224"/>
    </location>
</feature>
<evidence type="ECO:0000313" key="10">
    <source>
        <dbReference type="Proteomes" id="UP000195440"/>
    </source>
</evidence>
<keyword evidence="6" id="KW-0119">Carbohydrate metabolism</keyword>
<evidence type="ECO:0000256" key="6">
    <source>
        <dbReference type="ARBA" id="ARBA00023277"/>
    </source>
</evidence>
<evidence type="ECO:0000256" key="5">
    <source>
        <dbReference type="ARBA" id="ARBA00022840"/>
    </source>
</evidence>
<evidence type="ECO:0000256" key="4">
    <source>
        <dbReference type="ARBA" id="ARBA00022777"/>
    </source>
</evidence>
<dbReference type="OrthoDB" id="191465at2"/>
<proteinExistence type="inferred from homology"/>
<keyword evidence="4" id="KW-0418">Kinase</keyword>
<sequence>MSALDLSGLLIIADDLSGAADCAAGFARRLSTEIVFDAQTLPSSAAVVAVDADSRRLDPGAAAKANSVVLQQRQYANRALYKKIDSTLRGNVASEIAALQAHRGLAIIAPAFPAMGRTTQDSVQLVNGISVALSDVWRNENLLGTGNLLESLSAEGLRCAAINLATLRDETALSNALDQALRGKVQALICDALTDADLQRLARATAPLYRQLFWVGSAGLAHHLPEALGLPASGDMNVQGRSPVLTVVGSMSQHSQQQARTLAEHSDCFCLEIDAATLLDPARHEQRERLITLLYLRLAKGEDSLLTVSQEERDPSIAAQLSSALAEWVKPAIAVTGSLIATGGETARAILTAAGINRLAVQGELAPGVVLSRTETGLNVVTKAGAFGQPDTLSIAWQQLHGRDTCSTVAPHNQKEIHHV</sequence>
<dbReference type="InterPro" id="IPR037051">
    <property type="entry name" value="4-carb_acid_sugar_kinase_N_sf"/>
</dbReference>
<dbReference type="InterPro" id="IPR031475">
    <property type="entry name" value="NBD_C"/>
</dbReference>
<keyword evidence="5" id="KW-0067">ATP-binding</keyword>
<dbReference type="Pfam" id="PF17042">
    <property type="entry name" value="NBD_C"/>
    <property type="match status" value="1"/>
</dbReference>
<organism evidence="9 10">
    <name type="scientific">Pseudomonas caspiana</name>
    <dbReference type="NCBI Taxonomy" id="1451454"/>
    <lineage>
        <taxon>Bacteria</taxon>
        <taxon>Pseudomonadati</taxon>
        <taxon>Pseudomonadota</taxon>
        <taxon>Gammaproteobacteria</taxon>
        <taxon>Pseudomonadales</taxon>
        <taxon>Pseudomonadaceae</taxon>
        <taxon>Pseudomonas</taxon>
    </lineage>
</organism>
<keyword evidence="2" id="KW-0808">Transferase</keyword>
<evidence type="ECO:0000256" key="1">
    <source>
        <dbReference type="ARBA" id="ARBA00005715"/>
    </source>
</evidence>
<gene>
    <name evidence="9" type="ORF">AUC60_07850</name>
</gene>
<dbReference type="EMBL" id="LOHF01000004">
    <property type="protein sequence ID" value="OUM74646.1"/>
    <property type="molecule type" value="Genomic_DNA"/>
</dbReference>
<dbReference type="Gene3D" id="3.40.50.10840">
    <property type="entry name" value="Putative sugar-binding, N-terminal domain"/>
    <property type="match status" value="1"/>
</dbReference>
<dbReference type="AlphaFoldDB" id="A0A1Y3P484"/>
<dbReference type="GO" id="GO:0005524">
    <property type="term" value="F:ATP binding"/>
    <property type="evidence" value="ECO:0007669"/>
    <property type="project" value="UniProtKB-KW"/>
</dbReference>
<dbReference type="Pfam" id="PF07005">
    <property type="entry name" value="SBD_N"/>
    <property type="match status" value="1"/>
</dbReference>
<dbReference type="RefSeq" id="WP_087265532.1">
    <property type="nucleotide sequence ID" value="NZ_JBJGBV010000025.1"/>
</dbReference>
<evidence type="ECO:0000259" key="7">
    <source>
        <dbReference type="Pfam" id="PF07005"/>
    </source>
</evidence>
<comment type="caution">
    <text evidence="9">The sequence shown here is derived from an EMBL/GenBank/DDBJ whole genome shotgun (WGS) entry which is preliminary data.</text>
</comment>
<dbReference type="Proteomes" id="UP000195440">
    <property type="component" value="Unassembled WGS sequence"/>
</dbReference>
<dbReference type="Gene3D" id="3.40.980.20">
    <property type="entry name" value="Four-carbon acid sugar kinase, nucleotide binding domain"/>
    <property type="match status" value="1"/>
</dbReference>
<accession>A0A1Y3P484</accession>
<dbReference type="InterPro" id="IPR042213">
    <property type="entry name" value="NBD_C_sf"/>
</dbReference>
<name>A0A1Y3P484_9PSED</name>
<keyword evidence="3" id="KW-0547">Nucleotide-binding</keyword>